<gene>
    <name evidence="2" type="ORF">RAMLITH_19955</name>
</gene>
<dbReference type="EMBL" id="VTOX01000009">
    <property type="protein sequence ID" value="NKE68103.1"/>
    <property type="molecule type" value="Genomic_DNA"/>
</dbReference>
<feature type="chain" id="PRO_5031004523" evidence="1">
    <location>
        <begin position="25"/>
        <end position="320"/>
    </location>
</feature>
<dbReference type="AlphaFoldDB" id="A0A7X6DJB8"/>
<evidence type="ECO:0000256" key="1">
    <source>
        <dbReference type="SAM" id="SignalP"/>
    </source>
</evidence>
<dbReference type="RefSeq" id="WP_168109235.1">
    <property type="nucleotide sequence ID" value="NZ_VTOX01000009.1"/>
</dbReference>
<dbReference type="Proteomes" id="UP000521868">
    <property type="component" value="Unassembled WGS sequence"/>
</dbReference>
<keyword evidence="3" id="KW-1185">Reference proteome</keyword>
<protein>
    <submittedName>
        <fullName evidence="2">Transporter</fullName>
    </submittedName>
</protein>
<organism evidence="2 3">
    <name type="scientific">Ramlibacter lithotrophicus</name>
    <dbReference type="NCBI Taxonomy" id="2606681"/>
    <lineage>
        <taxon>Bacteria</taxon>
        <taxon>Pseudomonadati</taxon>
        <taxon>Pseudomonadota</taxon>
        <taxon>Betaproteobacteria</taxon>
        <taxon>Burkholderiales</taxon>
        <taxon>Comamonadaceae</taxon>
        <taxon>Ramlibacter</taxon>
    </lineage>
</organism>
<dbReference type="InterPro" id="IPR025737">
    <property type="entry name" value="FApF"/>
</dbReference>
<sequence>MRLHPLACAVAASLAGFLSTPAQASCGSAYCSIATDLAAEAAGIVEGSVLDLRYESIRQDQPRAGSGRVGVGQVPRHHDEVRTDNRNLVATYSRTFASGWGFSVAAPFSDRDHVHIHNHRGQKFVDQWDYRELGDMRVTGRYQKALGGADAPRTGGIVFGAKLPTGRTGIANDAGAVAERTLQPGSGTTDLILGAFVHQQLPQQAASWFAQVQVQRALNEHDGFRPGAQFSADLGYAKAFTDRFSGIVQANAVVKRRDSGANAEPEDSGSRSLFLSPGASWQFTDSLRGYAFYQHPVYQHVTGVQLTPKRAFVVGVSARF</sequence>
<feature type="signal peptide" evidence="1">
    <location>
        <begin position="1"/>
        <end position="24"/>
    </location>
</feature>
<reference evidence="2 3" key="1">
    <citation type="journal article" date="2020" name="Nature">
        <title>Bacterial chemolithoautotrophy via manganese oxidation.</title>
        <authorList>
            <person name="Yu H."/>
            <person name="Leadbetter J.R."/>
        </authorList>
    </citation>
    <scope>NUCLEOTIDE SEQUENCE [LARGE SCALE GENOMIC DNA]</scope>
    <source>
        <strain evidence="2 3">RBP-1</strain>
    </source>
</reference>
<keyword evidence="1" id="KW-0732">Signal</keyword>
<accession>A0A7X6DJB8</accession>
<comment type="caution">
    <text evidence="2">The sequence shown here is derived from an EMBL/GenBank/DDBJ whole genome shotgun (WGS) entry which is preliminary data.</text>
</comment>
<evidence type="ECO:0000313" key="3">
    <source>
        <dbReference type="Proteomes" id="UP000521868"/>
    </source>
</evidence>
<evidence type="ECO:0000313" key="2">
    <source>
        <dbReference type="EMBL" id="NKE68103.1"/>
    </source>
</evidence>
<proteinExistence type="predicted"/>
<dbReference type="Pfam" id="PF13557">
    <property type="entry name" value="Phenol_MetA_deg"/>
    <property type="match status" value="1"/>
</dbReference>
<name>A0A7X6DJB8_9BURK</name>